<keyword evidence="9" id="KW-1185">Reference proteome</keyword>
<sequence>MELFFNARPLLGSIVYSILGVVVFWVSFIIVDKITPYDLWREIVKERNLPLAIIVAAMCLGIAIIVAAAIHG</sequence>
<name>A0ABX7M4C2_9RHOO</name>
<keyword evidence="5 7" id="KW-1133">Transmembrane helix</keyword>
<dbReference type="InterPro" id="IPR007140">
    <property type="entry name" value="DUF350"/>
</dbReference>
<evidence type="ECO:0000256" key="6">
    <source>
        <dbReference type="ARBA" id="ARBA00023136"/>
    </source>
</evidence>
<comment type="similarity">
    <text evidence="2">Belongs to the UPF0719 family.</text>
</comment>
<dbReference type="Proteomes" id="UP000663570">
    <property type="component" value="Chromosome"/>
</dbReference>
<protein>
    <submittedName>
        <fullName evidence="8">DUF350 domain-containing protein</fullName>
    </submittedName>
</protein>
<feature type="transmembrane region" description="Helical" evidence="7">
    <location>
        <begin position="12"/>
        <end position="31"/>
    </location>
</feature>
<evidence type="ECO:0000256" key="4">
    <source>
        <dbReference type="ARBA" id="ARBA00022692"/>
    </source>
</evidence>
<evidence type="ECO:0000313" key="8">
    <source>
        <dbReference type="EMBL" id="QSI76286.1"/>
    </source>
</evidence>
<feature type="transmembrane region" description="Helical" evidence="7">
    <location>
        <begin position="51"/>
        <end position="70"/>
    </location>
</feature>
<comment type="subcellular location">
    <subcellularLocation>
        <location evidence="1">Cell membrane</location>
        <topology evidence="1">Multi-pass membrane protein</topology>
    </subcellularLocation>
</comment>
<keyword evidence="6 7" id="KW-0472">Membrane</keyword>
<evidence type="ECO:0000256" key="3">
    <source>
        <dbReference type="ARBA" id="ARBA00022475"/>
    </source>
</evidence>
<evidence type="ECO:0000313" key="9">
    <source>
        <dbReference type="Proteomes" id="UP000663570"/>
    </source>
</evidence>
<gene>
    <name evidence="8" type="ORF">JY500_17725</name>
</gene>
<keyword evidence="4 7" id="KW-0812">Transmembrane</keyword>
<dbReference type="EMBL" id="CP071060">
    <property type="protein sequence ID" value="QSI76286.1"/>
    <property type="molecule type" value="Genomic_DNA"/>
</dbReference>
<evidence type="ECO:0000256" key="7">
    <source>
        <dbReference type="SAM" id="Phobius"/>
    </source>
</evidence>
<dbReference type="RefSeq" id="WP_172203190.1">
    <property type="nucleotide sequence ID" value="NZ_CP071060.1"/>
</dbReference>
<proteinExistence type="inferred from homology"/>
<evidence type="ECO:0000256" key="2">
    <source>
        <dbReference type="ARBA" id="ARBA00005779"/>
    </source>
</evidence>
<evidence type="ECO:0000256" key="5">
    <source>
        <dbReference type="ARBA" id="ARBA00022989"/>
    </source>
</evidence>
<organism evidence="8 9">
    <name type="scientific">Niveibacterium microcysteis</name>
    <dbReference type="NCBI Taxonomy" id="2811415"/>
    <lineage>
        <taxon>Bacteria</taxon>
        <taxon>Pseudomonadati</taxon>
        <taxon>Pseudomonadota</taxon>
        <taxon>Betaproteobacteria</taxon>
        <taxon>Rhodocyclales</taxon>
        <taxon>Rhodocyclaceae</taxon>
        <taxon>Niveibacterium</taxon>
    </lineage>
</organism>
<evidence type="ECO:0000256" key="1">
    <source>
        <dbReference type="ARBA" id="ARBA00004651"/>
    </source>
</evidence>
<reference evidence="8 9" key="1">
    <citation type="submission" date="2021-02" db="EMBL/GenBank/DDBJ databases">
        <title>Niveibacterium changnyeongensis HC41.</title>
        <authorList>
            <person name="Kang M."/>
        </authorList>
    </citation>
    <scope>NUCLEOTIDE SEQUENCE [LARGE SCALE GENOMIC DNA]</scope>
    <source>
        <strain evidence="8 9">HC41</strain>
    </source>
</reference>
<accession>A0ABX7M4C2</accession>
<keyword evidence="3" id="KW-1003">Cell membrane</keyword>
<dbReference type="Pfam" id="PF03994">
    <property type="entry name" value="DUF350"/>
    <property type="match status" value="1"/>
</dbReference>